<dbReference type="AlphaFoldDB" id="A0A1J5QNX6"/>
<protein>
    <submittedName>
        <fullName evidence="1">Uncharacterized protein</fullName>
    </submittedName>
</protein>
<dbReference type="EMBL" id="MLJW01001255">
    <property type="protein sequence ID" value="OIQ79203.1"/>
    <property type="molecule type" value="Genomic_DNA"/>
</dbReference>
<accession>A0A1J5QNX6</accession>
<proteinExistence type="predicted"/>
<organism evidence="1">
    <name type="scientific">mine drainage metagenome</name>
    <dbReference type="NCBI Taxonomy" id="410659"/>
    <lineage>
        <taxon>unclassified sequences</taxon>
        <taxon>metagenomes</taxon>
        <taxon>ecological metagenomes</taxon>
    </lineage>
</organism>
<name>A0A1J5QNX6_9ZZZZ</name>
<gene>
    <name evidence="1" type="ORF">GALL_390580</name>
</gene>
<comment type="caution">
    <text evidence="1">The sequence shown here is derived from an EMBL/GenBank/DDBJ whole genome shotgun (WGS) entry which is preliminary data.</text>
</comment>
<reference evidence="1" key="1">
    <citation type="submission" date="2016-10" db="EMBL/GenBank/DDBJ databases">
        <title>Sequence of Gallionella enrichment culture.</title>
        <authorList>
            <person name="Poehlein A."/>
            <person name="Muehling M."/>
            <person name="Daniel R."/>
        </authorList>
    </citation>
    <scope>NUCLEOTIDE SEQUENCE</scope>
</reference>
<sequence length="79" mass="8858">MVFFLLISICVVEGLYGGRDDVLHHWVLVEKSALTLAGWRDACGDAAGRRKMLGKALPQTRWNDIAVLDRLLILLQPIK</sequence>
<evidence type="ECO:0000313" key="1">
    <source>
        <dbReference type="EMBL" id="OIQ79203.1"/>
    </source>
</evidence>